<dbReference type="Gene3D" id="3.90.1150.200">
    <property type="match status" value="1"/>
</dbReference>
<dbReference type="InterPro" id="IPR014922">
    <property type="entry name" value="YdhG-like"/>
</dbReference>
<evidence type="ECO:0000259" key="1">
    <source>
        <dbReference type="Pfam" id="PF08818"/>
    </source>
</evidence>
<dbReference type="Pfam" id="PF08818">
    <property type="entry name" value="DUF1801"/>
    <property type="match status" value="1"/>
</dbReference>
<dbReference type="Proteomes" id="UP001549257">
    <property type="component" value="Unassembled WGS sequence"/>
</dbReference>
<comment type="caution">
    <text evidence="2">The sequence shown here is derived from an EMBL/GenBank/DDBJ whole genome shotgun (WGS) entry which is preliminary data.</text>
</comment>
<proteinExistence type="predicted"/>
<evidence type="ECO:0000313" key="3">
    <source>
        <dbReference type="Proteomes" id="UP001549257"/>
    </source>
</evidence>
<dbReference type="SUPFAM" id="SSF159888">
    <property type="entry name" value="YdhG-like"/>
    <property type="match status" value="1"/>
</dbReference>
<evidence type="ECO:0000313" key="2">
    <source>
        <dbReference type="EMBL" id="MET4581480.1"/>
    </source>
</evidence>
<name>A0ABV2QKA6_9MICO</name>
<organism evidence="2 3">
    <name type="scientific">Conyzicola nivalis</name>
    <dbReference type="NCBI Taxonomy" id="1477021"/>
    <lineage>
        <taxon>Bacteria</taxon>
        <taxon>Bacillati</taxon>
        <taxon>Actinomycetota</taxon>
        <taxon>Actinomycetes</taxon>
        <taxon>Micrococcales</taxon>
        <taxon>Microbacteriaceae</taxon>
        <taxon>Conyzicola</taxon>
    </lineage>
</organism>
<dbReference type="RefSeq" id="WP_354023648.1">
    <property type="nucleotide sequence ID" value="NZ_JBEPSJ010000001.1"/>
</dbReference>
<reference evidence="2 3" key="1">
    <citation type="submission" date="2024-06" db="EMBL/GenBank/DDBJ databases">
        <title>Sorghum-associated microbial communities from plants grown in Nebraska, USA.</title>
        <authorList>
            <person name="Schachtman D."/>
        </authorList>
    </citation>
    <scope>NUCLEOTIDE SEQUENCE [LARGE SCALE GENOMIC DNA]</scope>
    <source>
        <strain evidence="2 3">2857</strain>
    </source>
</reference>
<protein>
    <recommendedName>
        <fullName evidence="1">YdhG-like domain-containing protein</fullName>
    </recommendedName>
</protein>
<accession>A0ABV2QKA6</accession>
<feature type="domain" description="YdhG-like" evidence="1">
    <location>
        <begin position="20"/>
        <end position="115"/>
    </location>
</feature>
<dbReference type="EMBL" id="JBEPSJ010000001">
    <property type="protein sequence ID" value="MET4581480.1"/>
    <property type="molecule type" value="Genomic_DNA"/>
</dbReference>
<sequence length="119" mass="13439">MDGTEEVDSFLAGLDHPLTAELQTVRGYILDAHPLVTERIKWKSPSFHVGSDDLGAFELRPTEFLRLILVFPHGLVDDPTGLMTGTWADRRELRFTSAEDVAAKRFPLQHVVRDWVALL</sequence>
<keyword evidence="3" id="KW-1185">Reference proteome</keyword>
<gene>
    <name evidence="2" type="ORF">ABIE21_000970</name>
</gene>